<keyword evidence="2" id="KW-1133">Transmembrane helix</keyword>
<protein>
    <recommendedName>
        <fullName evidence="3">DUF6594 domain-containing protein</fullName>
    </recommendedName>
</protein>
<feature type="region of interest" description="Disordered" evidence="1">
    <location>
        <begin position="181"/>
        <end position="212"/>
    </location>
</feature>
<evidence type="ECO:0000256" key="1">
    <source>
        <dbReference type="SAM" id="MobiDB-lite"/>
    </source>
</evidence>
<feature type="transmembrane region" description="Helical" evidence="2">
    <location>
        <begin position="584"/>
        <end position="601"/>
    </location>
</feature>
<dbReference type="InterPro" id="IPR046529">
    <property type="entry name" value="DUF6594"/>
</dbReference>
<sequence length="626" mass="70093">MTFNLEFKLPSISEQLHLPIDPKALDICSSKEPPAKILTDHEAAAYSKLRPETQHHDLFGQRDGGSLNLVKVQIPRLGLLIGLLSKSHGIEPHRAFLVAWRSRHTPGGSSIYVGLTFDPYNPQTLRLRIEHEYLISVFSFNHIDISTNWLWTARSDSRAVAPMSSIDLESGVVDTEKLPSLALAAPESTQNEKSNTKDTKGKEGFNPQDPVDIDKRATALDSDQILNDAIDSDPATNLAKAVHHSLKRRLSSEGIAVLRIQSTFPDSKLPRKSIDSLAQPNFVNLPRLEQREKIMKYLWLGSDETSEPGAEAPKGLGTASLDRFLTLADEYQSQRSFKFNRFERLCLLDLLFAQDRLIRLDEKVQYQPPNEMESIEAFRKISRLNQPGFEDSYLAGQKLALALDEPRYWDSPDALNLFDLADSEALSSVDRLRQGLQKHIPLSMLDRAGRERRNIDEGADLLRKNEESRKLPFAKRPLIWLRLNLPFGWGLEKTPASDNVLDGLGPKEIKRIIDSSRHHSTYISPVVDNTARLLVAVIGGLLVLVPMAALSYITSLHWILIAAFLFTFNFSVAVAIVSKASNDQVIAATAAYGAILVIFVANRIQHPVYYLDFIASNDLQSFKVPI</sequence>
<evidence type="ECO:0000313" key="5">
    <source>
        <dbReference type="Proteomes" id="UP000566819"/>
    </source>
</evidence>
<organism evidence="4 5">
    <name type="scientific">Cudoniella acicularis</name>
    <dbReference type="NCBI Taxonomy" id="354080"/>
    <lineage>
        <taxon>Eukaryota</taxon>
        <taxon>Fungi</taxon>
        <taxon>Dikarya</taxon>
        <taxon>Ascomycota</taxon>
        <taxon>Pezizomycotina</taxon>
        <taxon>Leotiomycetes</taxon>
        <taxon>Helotiales</taxon>
        <taxon>Tricladiaceae</taxon>
        <taxon>Cudoniella</taxon>
    </lineage>
</organism>
<keyword evidence="2" id="KW-0812">Transmembrane</keyword>
<dbReference type="Pfam" id="PF20237">
    <property type="entry name" value="DUF6594"/>
    <property type="match status" value="1"/>
</dbReference>
<dbReference type="PANTHER" id="PTHR34502">
    <property type="entry name" value="DUF6594 DOMAIN-CONTAINING PROTEIN-RELATED"/>
    <property type="match status" value="1"/>
</dbReference>
<dbReference type="Proteomes" id="UP000566819">
    <property type="component" value="Unassembled WGS sequence"/>
</dbReference>
<evidence type="ECO:0000256" key="2">
    <source>
        <dbReference type="SAM" id="Phobius"/>
    </source>
</evidence>
<keyword evidence="5" id="KW-1185">Reference proteome</keyword>
<name>A0A8H4W3P5_9HELO</name>
<dbReference type="PANTHER" id="PTHR34502:SF5">
    <property type="entry name" value="DUF6594 DOMAIN-CONTAINING PROTEIN"/>
    <property type="match status" value="1"/>
</dbReference>
<dbReference type="EMBL" id="JAAMPI010000352">
    <property type="protein sequence ID" value="KAF4632381.1"/>
    <property type="molecule type" value="Genomic_DNA"/>
</dbReference>
<proteinExistence type="predicted"/>
<comment type="caution">
    <text evidence="4">The sequence shown here is derived from an EMBL/GenBank/DDBJ whole genome shotgun (WGS) entry which is preliminary data.</text>
</comment>
<reference evidence="4 5" key="1">
    <citation type="submission" date="2020-03" db="EMBL/GenBank/DDBJ databases">
        <title>Draft Genome Sequence of Cudoniella acicularis.</title>
        <authorList>
            <person name="Buettner E."/>
            <person name="Kellner H."/>
        </authorList>
    </citation>
    <scope>NUCLEOTIDE SEQUENCE [LARGE SCALE GENOMIC DNA]</scope>
    <source>
        <strain evidence="4 5">DSM 108380</strain>
    </source>
</reference>
<evidence type="ECO:0000313" key="4">
    <source>
        <dbReference type="EMBL" id="KAF4632381.1"/>
    </source>
</evidence>
<gene>
    <name evidence="4" type="ORF">G7Y89_g5749</name>
</gene>
<accession>A0A8H4W3P5</accession>
<feature type="compositionally biased region" description="Basic and acidic residues" evidence="1">
    <location>
        <begin position="194"/>
        <end position="203"/>
    </location>
</feature>
<feature type="domain" description="DUF6594" evidence="3">
    <location>
        <begin position="335"/>
        <end position="597"/>
    </location>
</feature>
<dbReference type="AlphaFoldDB" id="A0A8H4W3P5"/>
<evidence type="ECO:0000259" key="3">
    <source>
        <dbReference type="Pfam" id="PF20237"/>
    </source>
</evidence>
<keyword evidence="2" id="KW-0472">Membrane</keyword>
<dbReference type="OrthoDB" id="3549570at2759"/>
<feature type="transmembrane region" description="Helical" evidence="2">
    <location>
        <begin position="558"/>
        <end position="578"/>
    </location>
</feature>
<feature type="transmembrane region" description="Helical" evidence="2">
    <location>
        <begin position="533"/>
        <end position="553"/>
    </location>
</feature>